<name>A0AAJ0FX79_9HYPO</name>
<dbReference type="Proteomes" id="UP001251528">
    <property type="component" value="Unassembled WGS sequence"/>
</dbReference>
<evidence type="ECO:0008006" key="5">
    <source>
        <dbReference type="Google" id="ProtNLM"/>
    </source>
</evidence>
<keyword evidence="4" id="KW-1185">Reference proteome</keyword>
<dbReference type="GO" id="GO:0005737">
    <property type="term" value="C:cytoplasm"/>
    <property type="evidence" value="ECO:0007669"/>
    <property type="project" value="TreeGrafter"/>
</dbReference>
<dbReference type="PANTHER" id="PTHR45527:SF16">
    <property type="entry name" value="NONRIBOSOMAL PEPTIDE SYNTHASE ATNA-RELATED"/>
    <property type="match status" value="1"/>
</dbReference>
<dbReference type="GO" id="GO:0031177">
    <property type="term" value="F:phosphopantetheine binding"/>
    <property type="evidence" value="ECO:0007669"/>
    <property type="project" value="TreeGrafter"/>
</dbReference>
<gene>
    <name evidence="3" type="ORF">QQS21_002504</name>
</gene>
<protein>
    <recommendedName>
        <fullName evidence="5">AMP-dependent synthetase/ligase domain-containing protein</fullName>
    </recommendedName>
</protein>
<evidence type="ECO:0000313" key="4">
    <source>
        <dbReference type="Proteomes" id="UP001251528"/>
    </source>
</evidence>
<dbReference type="AlphaFoldDB" id="A0AAJ0FX79"/>
<proteinExistence type="predicted"/>
<dbReference type="GO" id="GO:0043041">
    <property type="term" value="P:amino acid activation for nonribosomal peptide biosynthetic process"/>
    <property type="evidence" value="ECO:0007669"/>
    <property type="project" value="TreeGrafter"/>
</dbReference>
<dbReference type="GO" id="GO:0016874">
    <property type="term" value="F:ligase activity"/>
    <property type="evidence" value="ECO:0007669"/>
    <property type="project" value="UniProtKB-KW"/>
</dbReference>
<evidence type="ECO:0000256" key="2">
    <source>
        <dbReference type="ARBA" id="ARBA00022679"/>
    </source>
</evidence>
<dbReference type="SUPFAM" id="SSF56801">
    <property type="entry name" value="Acetyl-CoA synthetase-like"/>
    <property type="match status" value="1"/>
</dbReference>
<comment type="caution">
    <text evidence="3">The sequence shown here is derived from an EMBL/GenBank/DDBJ whole genome shotgun (WGS) entry which is preliminary data.</text>
</comment>
<organism evidence="3 4">
    <name type="scientific">Conoideocrella luteorostrata</name>
    <dbReference type="NCBI Taxonomy" id="1105319"/>
    <lineage>
        <taxon>Eukaryota</taxon>
        <taxon>Fungi</taxon>
        <taxon>Dikarya</taxon>
        <taxon>Ascomycota</taxon>
        <taxon>Pezizomycotina</taxon>
        <taxon>Sordariomycetes</taxon>
        <taxon>Hypocreomycetidae</taxon>
        <taxon>Hypocreales</taxon>
        <taxon>Clavicipitaceae</taxon>
        <taxon>Conoideocrella</taxon>
    </lineage>
</organism>
<keyword evidence="1" id="KW-0436">Ligase</keyword>
<evidence type="ECO:0000313" key="3">
    <source>
        <dbReference type="EMBL" id="KAK2608928.1"/>
    </source>
</evidence>
<evidence type="ECO:0000256" key="1">
    <source>
        <dbReference type="ARBA" id="ARBA00022598"/>
    </source>
</evidence>
<dbReference type="Gene3D" id="2.30.38.10">
    <property type="entry name" value="Luciferase, Domain 3"/>
    <property type="match status" value="1"/>
</dbReference>
<reference evidence="3" key="1">
    <citation type="submission" date="2023-06" db="EMBL/GenBank/DDBJ databases">
        <title>Conoideocrella luteorostrata (Hypocreales: Clavicipitaceae), a potential biocontrol fungus for elongate hemlock scale in United States Christmas tree production areas.</title>
        <authorList>
            <person name="Barrett H."/>
            <person name="Lovett B."/>
            <person name="Macias A.M."/>
            <person name="Stajich J.E."/>
            <person name="Kasson M.T."/>
        </authorList>
    </citation>
    <scope>NUCLEOTIDE SEQUENCE</scope>
    <source>
        <strain evidence="3">ARSEF 14590</strain>
    </source>
</reference>
<dbReference type="EMBL" id="JASWJB010000030">
    <property type="protein sequence ID" value="KAK2608928.1"/>
    <property type="molecule type" value="Genomic_DNA"/>
</dbReference>
<sequence>MLWKWRLPCVSSRFEHQDNLADAISRYQPTILDITPSAASILQDSTVRSLQTLIPGAEHLSSDKARHWASSADLKITYDACESTSIATVCTLCLEEANEIKIRRGDGMNTWITDTRHGTTLVPIGNIGELVLEGPLIGTGYLDDAEKGAVTVINNPPWLIRGSGDSRHSDRTGKLVKTGDLVRHNNGGTLTFIARKTTEVKIHGHHVELGEVENHMVRLP</sequence>
<accession>A0AAJ0FX79</accession>
<dbReference type="PANTHER" id="PTHR45527">
    <property type="entry name" value="NONRIBOSOMAL PEPTIDE SYNTHETASE"/>
    <property type="match status" value="1"/>
</dbReference>
<keyword evidence="2" id="KW-0808">Transferase</keyword>
<dbReference type="Gene3D" id="3.40.50.980">
    <property type="match status" value="1"/>
</dbReference>
<dbReference type="GO" id="GO:0044550">
    <property type="term" value="P:secondary metabolite biosynthetic process"/>
    <property type="evidence" value="ECO:0007669"/>
    <property type="project" value="TreeGrafter"/>
</dbReference>